<accession>A0A224XE21</accession>
<dbReference type="Proteomes" id="UP000218689">
    <property type="component" value="Unassembled WGS sequence"/>
</dbReference>
<reference evidence="2" key="1">
    <citation type="submission" date="2017-08" db="EMBL/GenBank/DDBJ databases">
        <title>Draft genome sequence of Lactococcus sp. strain Rs-Y01, isolated from the gut of the lower termite Reticulitermes speratus.</title>
        <authorList>
            <person name="Ohkuma M."/>
            <person name="Yuki M."/>
        </authorList>
    </citation>
    <scope>NUCLEOTIDE SEQUENCE [LARGE SCALE GENOMIC DNA]</scope>
    <source>
        <strain evidence="2">Rs-Y01</strain>
    </source>
</reference>
<dbReference type="EMBL" id="BEDT01000003">
    <property type="protein sequence ID" value="GAX47885.1"/>
    <property type="molecule type" value="Genomic_DNA"/>
</dbReference>
<sequence>MKLKTEKRMSSSLSRLTRGLMVAVLLVNYLPITGLSGTDKIEAVTGTAAAPVIKKGLDHTSLYIQSDALHHRGLREYVTAASPDGGVLSYAWFINTSDAYLDGTDNATSGTWGDNGKDANGDGNTDYQGSYGTQAASSNILIATTPTTVGTYYAYVEITNTTSGGASTTVRSKRAKLDVRANLYNRKTDGTNPSGNNVIPDYYIFPPRDNNVSLRTAKPYLDTTLFYMSLQNQEYIATNNVLSSRYQFDIGVQRGYDMYAVGNSSKVEDISTVPGKIYEFSFIHTSCNQETSGPAVEKDFLGFTVAKSKLEESDYSPTILNRYWDGTDNISADDDKDNGNQTFKFDTTYMSSGGSTNYGVYPYGMNPGAQGTNSTTKDPHFMSDIWGQEFGTDYFFDIARSILFPDTFDYTKKPAGQSAYDWQKSFYDAAGVTPGVTSPSVSNLSGSSDVPVNSNFLARINALNKTNQFTAATYGGDPVQLFLSNDGTVQPGRTDGSISKKSGYVTIPETQGATVLAFTSLSADNTVSDNGLDQVVFQPIAKPTISETQTYAGNNSLTVSGTKADYAYALVDVSQGYAQYVANVGSYTTDATIDTSLGEGDNWFTTSNASITFGNLGVGRTYRIIAIPQAAIQVETGSNVTPLDVLDTDAWVDTTIAVPAVEGHILSGAYHDGGINKGRVRIRQANLGNYYALLAVDSTGKPITTSAVSDWVTPDANGEVVFENLALQTGDNPYVVIAKPQSFFTFDYAKATYSPTETYQAGDNIPSGFSEGDPVMIATPVTITNAVTNLALGKSEITRSLGRVDDEDNDAGTDTITITYDATYRGGGLAFPANTTAIAFDKTRGTVAGLKGSVDVSSQSTATFSVPTDGDYDVILQFGAHYDLPIVALAAPDPLVIDYVNENLLTNGLSGAAGYNTQGNVDYRLESGGNYYLGTSATTVVQGSNTQPISLTPALDDTAHPYQAEGTLSYTKHMADTTRTIGVQRTLAVPQRPAALSMGNESTTAATEAYEVEVDYPAEVVGNTSGQAILLSHDAFTTSSAVAAGAAPSSFASLGWTGNAALTLSSRTAAIANTAFKGRIAETTLIERPAAPIRRNVSGDGVTITPSGTDNMVFATYYGTETIQVGGVEKDGSVINGAGLPSTMTLNNDLTYTNHQDGNIYNFAFAATTNAPSSKLLEYSTPMLVSSVDFGDVPYGQLGPKTVGLAPSSFPAGVRKEALNLENTGSQNYWLDVQYTTAPPTTGTPMKFDNLGLFGFTGDDNQPDTYGAGGNGGSLIFGDFANLVSPNQILSGATDDRFNLILGSVTSMGNWTPEVPTSSTSNNINTTPVGLYTTRINLAYSEDKDTNGVLQTPTEVSAEVRINIVQAKWAAPEIATQASQVASGTDAKGLTYSVTENSLDFNLLLDAEVTASTLQISTNGGVNWVNPTSLTLVSTSESGQAIQHIKMTQTSDGQALQSATTYTVMFRIVADNGGNGNHTQSDTVTKTFWTQVAAPTDKNDFVDYFKETLSFTSAYGVTIGGITATSGTSVTHQFDEATQTLALTATALAHDDYPASEPVDFIYVRSAKPNLTPNGESIYYNGSGSISSTGAIEVRNDGALYNGSPSTTKGGLYSGIFYARTPATTSSFASEEVNVLLLPQAYHVRVKSAAVVDNSIGASGYTREAAGSLYLMKDSPQAYTTSFTDATFSRIGYNAQTSHQMNTGTADFTSGGSSVVVTDAASQTNFTTQSNLFTNFKANLDSTNSLARLVTWKGHEALTYTVEIPATITGTTSGTSADVTIKAWNGSQRTIPQGSTINLKVANANSTVLTNAGTTMAYSLKLTDTTPLTGGSIVKSITAAQADSLATTTTGAAQGFSAIVSGTPQVAGNYTGAITFEVGLTLPDEE</sequence>
<dbReference type="OrthoDB" id="9787283at2"/>
<dbReference type="RefSeq" id="WP_094784922.1">
    <property type="nucleotide sequence ID" value="NZ_BEDT01000003.1"/>
</dbReference>
<name>A0A224XE21_9LACT</name>
<protein>
    <submittedName>
        <fullName evidence="1">Uncharacterized protein</fullName>
    </submittedName>
</protein>
<keyword evidence="2" id="KW-1185">Reference proteome</keyword>
<evidence type="ECO:0000313" key="2">
    <source>
        <dbReference type="Proteomes" id="UP000218689"/>
    </source>
</evidence>
<comment type="caution">
    <text evidence="1">The sequence shown here is derived from an EMBL/GenBank/DDBJ whole genome shotgun (WGS) entry which is preliminary data.</text>
</comment>
<evidence type="ECO:0000313" key="1">
    <source>
        <dbReference type="EMBL" id="GAX47885.1"/>
    </source>
</evidence>
<organism evidence="1 2">
    <name type="scientific">Pseudolactococcus reticulitermitis</name>
    <dbReference type="NCBI Taxonomy" id="2025039"/>
    <lineage>
        <taxon>Bacteria</taxon>
        <taxon>Bacillati</taxon>
        <taxon>Bacillota</taxon>
        <taxon>Bacilli</taxon>
        <taxon>Lactobacillales</taxon>
        <taxon>Streptococcaceae</taxon>
        <taxon>Pseudolactococcus</taxon>
    </lineage>
</organism>
<proteinExistence type="predicted"/>
<gene>
    <name evidence="1" type="ORF">RsY01_1489</name>
</gene>